<organism evidence="2 3">
    <name type="scientific">Streptomyces capoamus</name>
    <dbReference type="NCBI Taxonomy" id="68183"/>
    <lineage>
        <taxon>Bacteria</taxon>
        <taxon>Bacillati</taxon>
        <taxon>Actinomycetota</taxon>
        <taxon>Actinomycetes</taxon>
        <taxon>Kitasatosporales</taxon>
        <taxon>Streptomycetaceae</taxon>
        <taxon>Streptomyces</taxon>
    </lineage>
</organism>
<feature type="region of interest" description="Disordered" evidence="1">
    <location>
        <begin position="1"/>
        <end position="27"/>
    </location>
</feature>
<comment type="caution">
    <text evidence="2">The sequence shown here is derived from an EMBL/GenBank/DDBJ whole genome shotgun (WGS) entry which is preliminary data.</text>
</comment>
<name>A0A919C1T4_9ACTN</name>
<proteinExistence type="predicted"/>
<gene>
    <name evidence="2" type="ORF">GCM10018980_16030</name>
</gene>
<keyword evidence="3" id="KW-1185">Reference proteome</keyword>
<evidence type="ECO:0000256" key="1">
    <source>
        <dbReference type="SAM" id="MobiDB-lite"/>
    </source>
</evidence>
<sequence>MWVNVGGDGRRGLQTAGRSVPSVGASRQKYKVREASEEIVGAVTGSLTAPRTLLLGRFDTEGRLQYVGRTTLVEPELMAEVGVDVTPDASGR</sequence>
<accession>A0A919C1T4</accession>
<evidence type="ECO:0000313" key="2">
    <source>
        <dbReference type="EMBL" id="GHG41133.1"/>
    </source>
</evidence>
<evidence type="ECO:0000313" key="3">
    <source>
        <dbReference type="Proteomes" id="UP000619355"/>
    </source>
</evidence>
<dbReference type="EMBL" id="BNBF01000003">
    <property type="protein sequence ID" value="GHG41133.1"/>
    <property type="molecule type" value="Genomic_DNA"/>
</dbReference>
<dbReference type="Proteomes" id="UP000619355">
    <property type="component" value="Unassembled WGS sequence"/>
</dbReference>
<dbReference type="AlphaFoldDB" id="A0A919C1T4"/>
<dbReference type="RefSeq" id="WP_189979605.1">
    <property type="nucleotide sequence ID" value="NZ_BNBF01000003.1"/>
</dbReference>
<reference evidence="3" key="1">
    <citation type="journal article" date="2019" name="Int. J. Syst. Evol. Microbiol.">
        <title>The Global Catalogue of Microorganisms (GCM) 10K type strain sequencing project: providing services to taxonomists for standard genome sequencing and annotation.</title>
        <authorList>
            <consortium name="The Broad Institute Genomics Platform"/>
            <consortium name="The Broad Institute Genome Sequencing Center for Infectious Disease"/>
            <person name="Wu L."/>
            <person name="Ma J."/>
        </authorList>
    </citation>
    <scope>NUCLEOTIDE SEQUENCE [LARGE SCALE GENOMIC DNA]</scope>
    <source>
        <strain evidence="3">JCM 4253</strain>
    </source>
</reference>
<protein>
    <submittedName>
        <fullName evidence="2">Uncharacterized protein</fullName>
    </submittedName>
</protein>